<organism evidence="1 2">
    <name type="scientific">Pseudomonas floridensis</name>
    <dbReference type="NCBI Taxonomy" id="1958950"/>
    <lineage>
        <taxon>Bacteria</taxon>
        <taxon>Pseudomonadati</taxon>
        <taxon>Pseudomonadota</taxon>
        <taxon>Gammaproteobacteria</taxon>
        <taxon>Pseudomonadales</taxon>
        <taxon>Pseudomonadaceae</taxon>
        <taxon>Pseudomonas</taxon>
    </lineage>
</organism>
<dbReference type="OrthoDB" id="9012334at2"/>
<protein>
    <submittedName>
        <fullName evidence="1">Uncharacterized protein</fullName>
    </submittedName>
</protein>
<dbReference type="InterPro" id="IPR016123">
    <property type="entry name" value="Mog1/PsbP_a/b/a-sand"/>
</dbReference>
<dbReference type="AlphaFoldDB" id="A0A1X0N045"/>
<evidence type="ECO:0000313" key="1">
    <source>
        <dbReference type="EMBL" id="ORC54053.1"/>
    </source>
</evidence>
<comment type="caution">
    <text evidence="1">The sequence shown here is derived from an EMBL/GenBank/DDBJ whole genome shotgun (WGS) entry which is preliminary data.</text>
</comment>
<dbReference type="SUPFAM" id="SSF55724">
    <property type="entry name" value="Mog1p/PsbP-like"/>
    <property type="match status" value="1"/>
</dbReference>
<dbReference type="Gene3D" id="3.40.1000.10">
    <property type="entry name" value="Mog1/PsbP, alpha/beta/alpha sandwich"/>
    <property type="match status" value="1"/>
</dbReference>
<reference evidence="2" key="1">
    <citation type="submission" date="2017-02" db="EMBL/GenBank/DDBJ databases">
        <title>Pseudomonas floridae sp. nov., a novel pathogenic bacterial species isolated from tomato.</title>
        <authorList>
            <person name="Timilsina S."/>
            <person name="Vallad G.E."/>
            <person name="Jones J.B."/>
        </authorList>
    </citation>
    <scope>NUCLEOTIDE SEQUENCE [LARGE SCALE GENOMIC DNA]</scope>
    <source>
        <strain evidence="2">GEV388</strain>
    </source>
</reference>
<gene>
    <name evidence="1" type="ORF">BZK31_26465</name>
</gene>
<evidence type="ECO:0000313" key="2">
    <source>
        <dbReference type="Proteomes" id="UP000192815"/>
    </source>
</evidence>
<dbReference type="EMBL" id="MUIO01000141">
    <property type="protein sequence ID" value="ORC54053.1"/>
    <property type="molecule type" value="Genomic_DNA"/>
</dbReference>
<dbReference type="RefSeq" id="WP_083186179.1">
    <property type="nucleotide sequence ID" value="NZ_CBCRZR010000042.1"/>
</dbReference>
<accession>A0A1X0N045</accession>
<dbReference type="STRING" id="1958950.BZK31_26465"/>
<dbReference type="Proteomes" id="UP000192815">
    <property type="component" value="Unassembled WGS sequence"/>
</dbReference>
<proteinExistence type="predicted"/>
<dbReference type="Pfam" id="PF08786">
    <property type="entry name" value="DcrB"/>
    <property type="match status" value="1"/>
</dbReference>
<dbReference type="InterPro" id="IPR014894">
    <property type="entry name" value="DcrB/EagT6"/>
</dbReference>
<name>A0A1X0N045_9PSED</name>
<keyword evidence="2" id="KW-1185">Reference proteome</keyword>
<sequence length="152" mass="17225">MDYQLQEECITLPKGFSDRTVNMFVLGQDIPAPLSITLSRDIHLQGEDLNTYVQRQLKLLTSRLRSYTVLARKAISTSNASLEPGIEIEAYYLNETHTIHQRQAAFMIGGGQVLVFSYTSQADFTDQRNRDWTDLIASFTSKSETTLNSVKE</sequence>